<comment type="caution">
    <text evidence="1">The sequence shown here is derived from an EMBL/GenBank/DDBJ whole genome shotgun (WGS) entry which is preliminary data.</text>
</comment>
<evidence type="ECO:0000313" key="1">
    <source>
        <dbReference type="EMBL" id="MQS53434.1"/>
    </source>
</evidence>
<dbReference type="InterPro" id="IPR003374">
    <property type="entry name" value="ApbE-like_sf"/>
</dbReference>
<dbReference type="AlphaFoldDB" id="A0A5P0ZK39"/>
<sequence length="267" mass="29963">MIEPKMYFPEVTINKMNAPFTIKLAVTRNDDVIDHILNTTGELIAEELDEIDDEFSPFKSDSLVSKFHRGDSERFFQDEMFQIVYNQCAIAKIATVGRFDAFKDKMFDPTGIIKGWAVETEFQKNLKPLLVDPAIVGVCFRTDEGMQLASKAGSHFDWNVGIKRPNNSHGIIADYRIQNGAIATAVMDDQEIQTDIHLKNNVVKQMTVLSKGLTEAAVLAKASLKNNTVDVENWIDKSRLSGLLINENGKLSVFEKGQFDNVVQAQM</sequence>
<dbReference type="GO" id="GO:0016740">
    <property type="term" value="F:transferase activity"/>
    <property type="evidence" value="ECO:0007669"/>
    <property type="project" value="UniProtKB-KW"/>
</dbReference>
<dbReference type="Proteomes" id="UP000380386">
    <property type="component" value="Unassembled WGS sequence"/>
</dbReference>
<keyword evidence="1" id="KW-0808">Transferase</keyword>
<dbReference type="RefSeq" id="WP_153383888.1">
    <property type="nucleotide sequence ID" value="NZ_VDFM01000017.1"/>
</dbReference>
<gene>
    <name evidence="1" type="ORF">FHL02_10415</name>
</gene>
<accession>A0A5P0ZK39</accession>
<protein>
    <submittedName>
        <fullName evidence="1">FAD:protein FMN transferase</fullName>
    </submittedName>
</protein>
<dbReference type="OrthoDB" id="9778595at2"/>
<evidence type="ECO:0000313" key="2">
    <source>
        <dbReference type="Proteomes" id="UP000380386"/>
    </source>
</evidence>
<dbReference type="EMBL" id="VDFM01000017">
    <property type="protein sequence ID" value="MQS53434.1"/>
    <property type="molecule type" value="Genomic_DNA"/>
</dbReference>
<name>A0A5P0ZK39_9LACO</name>
<dbReference type="Gene3D" id="3.10.520.10">
    <property type="entry name" value="ApbE-like domains"/>
    <property type="match status" value="2"/>
</dbReference>
<proteinExistence type="predicted"/>
<reference evidence="1 2" key="1">
    <citation type="journal article" date="2019" name="Syst. Appl. Microbiol.">
        <title>Polyphasic characterization of two novel Lactobacillus spp. isolated from blown salami packages: Description of Lactobacillus halodurans sp. nov. and Lactobacillus salsicarnum sp. nov.</title>
        <authorList>
            <person name="Schuster J.A."/>
            <person name="Klingl A."/>
            <person name="Vogel R.F."/>
            <person name="Ehrmann M.A."/>
        </authorList>
    </citation>
    <scope>NUCLEOTIDE SEQUENCE [LARGE SCALE GENOMIC DNA]</scope>
    <source>
        <strain evidence="1 2">TMW 1.2118</strain>
    </source>
</reference>
<dbReference type="SUPFAM" id="SSF143631">
    <property type="entry name" value="ApbE-like"/>
    <property type="match status" value="1"/>
</dbReference>
<organism evidence="1 2">
    <name type="scientific">Companilactobacillus mishanensis</name>
    <dbReference type="NCBI Taxonomy" id="2486008"/>
    <lineage>
        <taxon>Bacteria</taxon>
        <taxon>Bacillati</taxon>
        <taxon>Bacillota</taxon>
        <taxon>Bacilli</taxon>
        <taxon>Lactobacillales</taxon>
        <taxon>Lactobacillaceae</taxon>
        <taxon>Companilactobacillus</taxon>
    </lineage>
</organism>